<dbReference type="RefSeq" id="XP_058347335.1">
    <property type="nucleotide sequence ID" value="XM_058482204.1"/>
</dbReference>
<evidence type="ECO:0000313" key="9">
    <source>
        <dbReference type="EMBL" id="KAJ8662422.1"/>
    </source>
</evidence>
<dbReference type="PROSITE" id="PS50071">
    <property type="entry name" value="HOMEOBOX_2"/>
    <property type="match status" value="1"/>
</dbReference>
<evidence type="ECO:0000313" key="10">
    <source>
        <dbReference type="Proteomes" id="UP001234581"/>
    </source>
</evidence>
<dbReference type="InterPro" id="IPR050453">
    <property type="entry name" value="LIM_Homeobox_TF"/>
</dbReference>
<feature type="region of interest" description="Disordered" evidence="7">
    <location>
        <begin position="196"/>
        <end position="269"/>
    </location>
</feature>
<dbReference type="InterPro" id="IPR057939">
    <property type="entry name" value="TRF2_HOY1_PH"/>
</dbReference>
<evidence type="ECO:0000259" key="8">
    <source>
        <dbReference type="PROSITE" id="PS50071"/>
    </source>
</evidence>
<evidence type="ECO:0000256" key="6">
    <source>
        <dbReference type="RuleBase" id="RU000682"/>
    </source>
</evidence>
<proteinExistence type="predicted"/>
<feature type="compositionally biased region" description="Low complexity" evidence="7">
    <location>
        <begin position="361"/>
        <end position="376"/>
    </location>
</feature>
<dbReference type="GO" id="GO:0000981">
    <property type="term" value="F:DNA-binding transcription factor activity, RNA polymerase II-specific"/>
    <property type="evidence" value="ECO:0007669"/>
    <property type="project" value="InterPro"/>
</dbReference>
<dbReference type="GO" id="GO:0005634">
    <property type="term" value="C:nucleus"/>
    <property type="evidence" value="ECO:0007669"/>
    <property type="project" value="UniProtKB-SubCell"/>
</dbReference>
<reference evidence="9 10" key="1">
    <citation type="submission" date="2023-03" db="EMBL/GenBank/DDBJ databases">
        <title>Genome sequence of Lichtheimia ornata CBS 291.66.</title>
        <authorList>
            <person name="Mohabir J.T."/>
            <person name="Shea T.P."/>
            <person name="Kurbessoian T."/>
            <person name="Berby B."/>
            <person name="Fontaine J."/>
            <person name="Livny J."/>
            <person name="Gnirke A."/>
            <person name="Stajich J.E."/>
            <person name="Cuomo C.A."/>
        </authorList>
    </citation>
    <scope>NUCLEOTIDE SEQUENCE [LARGE SCALE GENOMIC DNA]</scope>
    <source>
        <strain evidence="9">CBS 291.66</strain>
    </source>
</reference>
<feature type="DNA-binding region" description="Homeobox" evidence="5">
    <location>
        <begin position="55"/>
        <end position="114"/>
    </location>
</feature>
<feature type="compositionally biased region" description="Pro residues" evidence="7">
    <location>
        <begin position="150"/>
        <end position="162"/>
    </location>
</feature>
<dbReference type="Pfam" id="PF00046">
    <property type="entry name" value="Homeodomain"/>
    <property type="match status" value="1"/>
</dbReference>
<keyword evidence="10" id="KW-1185">Reference proteome</keyword>
<gene>
    <name evidence="9" type="ORF">O0I10_002116</name>
</gene>
<dbReference type="InterPro" id="IPR001356">
    <property type="entry name" value="HD"/>
</dbReference>
<name>A0AAD7Y2U3_9FUNG</name>
<evidence type="ECO:0000256" key="4">
    <source>
        <dbReference type="ARBA" id="ARBA00023242"/>
    </source>
</evidence>
<evidence type="ECO:0000256" key="3">
    <source>
        <dbReference type="ARBA" id="ARBA00023155"/>
    </source>
</evidence>
<organism evidence="9 10">
    <name type="scientific">Lichtheimia ornata</name>
    <dbReference type="NCBI Taxonomy" id="688661"/>
    <lineage>
        <taxon>Eukaryota</taxon>
        <taxon>Fungi</taxon>
        <taxon>Fungi incertae sedis</taxon>
        <taxon>Mucoromycota</taxon>
        <taxon>Mucoromycotina</taxon>
        <taxon>Mucoromycetes</taxon>
        <taxon>Mucorales</taxon>
        <taxon>Lichtheimiaceae</taxon>
        <taxon>Lichtheimia</taxon>
    </lineage>
</organism>
<dbReference type="PROSITE" id="PS00027">
    <property type="entry name" value="HOMEOBOX_1"/>
    <property type="match status" value="1"/>
</dbReference>
<feature type="region of interest" description="Disordered" evidence="7">
    <location>
        <begin position="145"/>
        <end position="182"/>
    </location>
</feature>
<evidence type="ECO:0000256" key="1">
    <source>
        <dbReference type="ARBA" id="ARBA00004123"/>
    </source>
</evidence>
<comment type="subcellular location">
    <subcellularLocation>
        <location evidence="1 5 6">Nucleus</location>
    </subcellularLocation>
</comment>
<dbReference type="Pfam" id="PF24818">
    <property type="entry name" value="PH_TRF2_HOY1"/>
    <property type="match status" value="1"/>
</dbReference>
<dbReference type="SMART" id="SM00389">
    <property type="entry name" value="HOX"/>
    <property type="match status" value="1"/>
</dbReference>
<dbReference type="CDD" id="cd00086">
    <property type="entry name" value="homeodomain"/>
    <property type="match status" value="1"/>
</dbReference>
<dbReference type="AlphaFoldDB" id="A0AAD7Y2U3"/>
<dbReference type="Gene3D" id="1.10.10.60">
    <property type="entry name" value="Homeodomain-like"/>
    <property type="match status" value="1"/>
</dbReference>
<evidence type="ECO:0000256" key="5">
    <source>
        <dbReference type="PROSITE-ProRule" id="PRU00108"/>
    </source>
</evidence>
<keyword evidence="3 5" id="KW-0371">Homeobox</keyword>
<dbReference type="InterPro" id="IPR017970">
    <property type="entry name" value="Homeobox_CS"/>
</dbReference>
<accession>A0AAD7Y2U3</accession>
<dbReference type="SUPFAM" id="SSF46689">
    <property type="entry name" value="Homeodomain-like"/>
    <property type="match status" value="1"/>
</dbReference>
<evidence type="ECO:0000256" key="7">
    <source>
        <dbReference type="SAM" id="MobiDB-lite"/>
    </source>
</evidence>
<protein>
    <recommendedName>
        <fullName evidence="8">Homeobox domain-containing protein</fullName>
    </recommendedName>
</protein>
<comment type="caution">
    <text evidence="9">The sequence shown here is derived from an EMBL/GenBank/DDBJ whole genome shotgun (WGS) entry which is preliminary data.</text>
</comment>
<feature type="region of interest" description="Disordered" evidence="7">
    <location>
        <begin position="349"/>
        <end position="398"/>
    </location>
</feature>
<dbReference type="GO" id="GO:0000977">
    <property type="term" value="F:RNA polymerase II transcription regulatory region sequence-specific DNA binding"/>
    <property type="evidence" value="ECO:0007669"/>
    <property type="project" value="TreeGrafter"/>
</dbReference>
<feature type="compositionally biased region" description="Polar residues" evidence="7">
    <location>
        <begin position="227"/>
        <end position="256"/>
    </location>
</feature>
<sequence>MSQSPSSDLPPPSSPKADASNNESTAADNENTNASKDCQNAVEDQKQQPEQQSAPTRKRTRATAEQLAVLEDTFAVNVSPNSKLRKQLAERLQMSERSIQIWFQNRRAKVKHMQKRAQMQMQQASIRAQLYHYHQQQYGGYGGPLMPLRPQQPSPYYRPYPSPHHHHHHANDSQHMSLSRSHSVDAVVLDTQQHVSPYTSSSVPHPYAAASVPPSSGQHHHHSPSPFESQPHQQFSYQPWQPTDSNPASIPQPDNFTTSSASSTTPNPHFQASNVFANCTEMPTLVSVPDAGPTAMLANSDITTTSPTTADVWCTADALERAHSVGIDPTAADLVAPSRALSDPIVTTIDPSSLMLTPPASTSSSTTTTTSSNSSQQDEEDDRQQQQPSNPSSASSTQYFNATTLTIGTWHRLKLRSNDLLCAYEPERRMFAWYISDNGCRFKMEVSLDAVASIEYMAGDCDVLADVHFDISEPPLFYMEQKDEWVQCSDFTEGKQASRFFRHTLKGVAHYLKQELAALTSKHEQTRRLVKFIETPAVPPPAAPPAPTTMMAQDPMYCWPPPPVPHVATAPAFMTEACAYFA</sequence>
<feature type="compositionally biased region" description="Low complexity" evidence="7">
    <location>
        <begin position="385"/>
        <end position="398"/>
    </location>
</feature>
<evidence type="ECO:0000256" key="2">
    <source>
        <dbReference type="ARBA" id="ARBA00023125"/>
    </source>
</evidence>
<dbReference type="Proteomes" id="UP001234581">
    <property type="component" value="Unassembled WGS sequence"/>
</dbReference>
<dbReference type="EMBL" id="JARTCD010000005">
    <property type="protein sequence ID" value="KAJ8662422.1"/>
    <property type="molecule type" value="Genomic_DNA"/>
</dbReference>
<dbReference type="InterPro" id="IPR009057">
    <property type="entry name" value="Homeodomain-like_sf"/>
</dbReference>
<dbReference type="PANTHER" id="PTHR24208">
    <property type="entry name" value="LIM/HOMEOBOX PROTEIN LHX"/>
    <property type="match status" value="1"/>
</dbReference>
<feature type="domain" description="Homeobox" evidence="8">
    <location>
        <begin position="53"/>
        <end position="113"/>
    </location>
</feature>
<keyword evidence="2 5" id="KW-0238">DNA-binding</keyword>
<feature type="region of interest" description="Disordered" evidence="7">
    <location>
        <begin position="1"/>
        <end position="62"/>
    </location>
</feature>
<keyword evidence="4 5" id="KW-0539">Nucleus</keyword>
<dbReference type="PANTHER" id="PTHR24208:SF166">
    <property type="entry name" value="LIM HOMEOBOX TRANSCRIPTION FACTOR 1 ALPHA, ISOFORM B"/>
    <property type="match status" value="1"/>
</dbReference>
<feature type="compositionally biased region" description="Polar residues" evidence="7">
    <location>
        <begin position="19"/>
        <end position="38"/>
    </location>
</feature>
<dbReference type="GeneID" id="83209534"/>